<dbReference type="PROSITE" id="PS51225">
    <property type="entry name" value="MARVEL"/>
    <property type="match status" value="1"/>
</dbReference>
<comment type="caution">
    <text evidence="8">The sequence shown here is derived from an EMBL/GenBank/DDBJ whole genome shotgun (WGS) entry which is preliminary data.</text>
</comment>
<keyword evidence="3 6" id="KW-1133">Transmembrane helix</keyword>
<accession>A0ABQ0F2V1</accession>
<evidence type="ECO:0000256" key="5">
    <source>
        <dbReference type="PROSITE-ProRule" id="PRU00581"/>
    </source>
</evidence>
<evidence type="ECO:0000256" key="1">
    <source>
        <dbReference type="ARBA" id="ARBA00004141"/>
    </source>
</evidence>
<feature type="transmembrane region" description="Helical" evidence="6">
    <location>
        <begin position="51"/>
        <end position="72"/>
    </location>
</feature>
<protein>
    <submittedName>
        <fullName evidence="8">CKLF-like MARVEL transmembrane domain-containing protein 2B</fullName>
    </submittedName>
</protein>
<evidence type="ECO:0000313" key="9">
    <source>
        <dbReference type="Proteomes" id="UP001623349"/>
    </source>
</evidence>
<feature type="transmembrane region" description="Helical" evidence="6">
    <location>
        <begin position="220"/>
        <end position="240"/>
    </location>
</feature>
<dbReference type="PANTHER" id="PTHR22776">
    <property type="entry name" value="MARVEL-CONTAINING POTENTIAL LIPID RAFT-ASSOCIATED PROTEIN"/>
    <property type="match status" value="1"/>
</dbReference>
<keyword evidence="2 5" id="KW-0812">Transmembrane</keyword>
<evidence type="ECO:0000256" key="4">
    <source>
        <dbReference type="ARBA" id="ARBA00023136"/>
    </source>
</evidence>
<name>A0ABQ0F2V1_APOSI</name>
<reference evidence="8 9" key="1">
    <citation type="submission" date="2024-08" db="EMBL/GenBank/DDBJ databases">
        <title>The draft genome of Apodemus speciosus.</title>
        <authorList>
            <person name="Nabeshima K."/>
            <person name="Suzuki S."/>
            <person name="Onuma M."/>
        </authorList>
    </citation>
    <scope>NUCLEOTIDE SEQUENCE [LARGE SCALE GENOMIC DNA]</scope>
    <source>
        <strain evidence="8">IB14-021</strain>
    </source>
</reference>
<organism evidence="8 9">
    <name type="scientific">Apodemus speciosus</name>
    <name type="common">Large Japanese field mouse</name>
    <dbReference type="NCBI Taxonomy" id="105296"/>
    <lineage>
        <taxon>Eukaryota</taxon>
        <taxon>Metazoa</taxon>
        <taxon>Chordata</taxon>
        <taxon>Craniata</taxon>
        <taxon>Vertebrata</taxon>
        <taxon>Euteleostomi</taxon>
        <taxon>Mammalia</taxon>
        <taxon>Eutheria</taxon>
        <taxon>Euarchontoglires</taxon>
        <taxon>Glires</taxon>
        <taxon>Rodentia</taxon>
        <taxon>Myomorpha</taxon>
        <taxon>Muroidea</taxon>
        <taxon>Muridae</taxon>
        <taxon>Murinae</taxon>
        <taxon>Apodemus</taxon>
    </lineage>
</organism>
<evidence type="ECO:0000256" key="6">
    <source>
        <dbReference type="SAM" id="Phobius"/>
    </source>
</evidence>
<evidence type="ECO:0000313" key="8">
    <source>
        <dbReference type="EMBL" id="GAB1293528.1"/>
    </source>
</evidence>
<dbReference type="InterPro" id="IPR050578">
    <property type="entry name" value="MARVEL-CKLF_proteins"/>
</dbReference>
<sequence>MTAASVFCLTIGGAQELFVVIMIQETCIVLFFIIIYLVTLQDTLACIHWPLLDMINTLISTVFIGIIGIIVIGEENTKDLCYTGASIVGCGEDEAQSEKFPAEGNQALCHPTEAEAALKSRSPLKQHLAETRHHVHSICIVAALICFQRVATHPFLILILTMELSICAFFFFIYSFAINRYIPFIFWPTMDLMNDLFCSIFLLGGVAFAVEARREFPMPYLSAMILMGLAAFFTIIDLCLQRRQYKTRKLRKYFLLAPDKNGKMQDPKLLMMLAAKEDEEEKQKELAEKAKREAEAW</sequence>
<proteinExistence type="predicted"/>
<keyword evidence="4 5" id="KW-0472">Membrane</keyword>
<feature type="transmembrane region" description="Helical" evidence="6">
    <location>
        <begin position="155"/>
        <end position="177"/>
    </location>
</feature>
<gene>
    <name evidence="8" type="ORF">APTSU1_000876000</name>
</gene>
<evidence type="ECO:0000256" key="2">
    <source>
        <dbReference type="ARBA" id="ARBA00022692"/>
    </source>
</evidence>
<feature type="domain" description="MARVEL" evidence="7">
    <location>
        <begin position="127"/>
        <end position="246"/>
    </location>
</feature>
<evidence type="ECO:0000256" key="3">
    <source>
        <dbReference type="ARBA" id="ARBA00022989"/>
    </source>
</evidence>
<dbReference type="EMBL" id="BAAFST010000008">
    <property type="protein sequence ID" value="GAB1293528.1"/>
    <property type="molecule type" value="Genomic_DNA"/>
</dbReference>
<evidence type="ECO:0000259" key="7">
    <source>
        <dbReference type="PROSITE" id="PS51225"/>
    </source>
</evidence>
<dbReference type="InterPro" id="IPR008253">
    <property type="entry name" value="Marvel"/>
</dbReference>
<dbReference type="Proteomes" id="UP001623349">
    <property type="component" value="Unassembled WGS sequence"/>
</dbReference>
<dbReference type="PANTHER" id="PTHR22776:SF43">
    <property type="entry name" value="CKLF-LIKE MARVEL TRANSMEMBRANE DOMAIN-CONTAINING PROTEIN 1"/>
    <property type="match status" value="1"/>
</dbReference>
<feature type="transmembrane region" description="Helical" evidence="6">
    <location>
        <begin position="17"/>
        <end position="39"/>
    </location>
</feature>
<feature type="transmembrane region" description="Helical" evidence="6">
    <location>
        <begin position="184"/>
        <end position="208"/>
    </location>
</feature>
<comment type="subcellular location">
    <subcellularLocation>
        <location evidence="1">Membrane</location>
        <topology evidence="1">Multi-pass membrane protein</topology>
    </subcellularLocation>
</comment>
<keyword evidence="9" id="KW-1185">Reference proteome</keyword>